<name>A0A0E9URP9_ANGAN</name>
<evidence type="ECO:0000313" key="1">
    <source>
        <dbReference type="EMBL" id="JAH67648.1"/>
    </source>
</evidence>
<proteinExistence type="predicted"/>
<reference evidence="1" key="1">
    <citation type="submission" date="2014-11" db="EMBL/GenBank/DDBJ databases">
        <authorList>
            <person name="Amaro Gonzalez C."/>
        </authorList>
    </citation>
    <scope>NUCLEOTIDE SEQUENCE</scope>
</reference>
<sequence>MAPAAVEIHIICLLSTAVFITSHQEQPQ</sequence>
<dbReference type="AlphaFoldDB" id="A0A0E9URP9"/>
<reference evidence="1" key="2">
    <citation type="journal article" date="2015" name="Fish Shellfish Immunol.">
        <title>Early steps in the European eel (Anguilla anguilla)-Vibrio vulnificus interaction in the gills: Role of the RtxA13 toxin.</title>
        <authorList>
            <person name="Callol A."/>
            <person name="Pajuelo D."/>
            <person name="Ebbesson L."/>
            <person name="Teles M."/>
            <person name="MacKenzie S."/>
            <person name="Amaro C."/>
        </authorList>
    </citation>
    <scope>NUCLEOTIDE SEQUENCE</scope>
</reference>
<organism evidence="1">
    <name type="scientific">Anguilla anguilla</name>
    <name type="common">European freshwater eel</name>
    <name type="synonym">Muraena anguilla</name>
    <dbReference type="NCBI Taxonomy" id="7936"/>
    <lineage>
        <taxon>Eukaryota</taxon>
        <taxon>Metazoa</taxon>
        <taxon>Chordata</taxon>
        <taxon>Craniata</taxon>
        <taxon>Vertebrata</taxon>
        <taxon>Euteleostomi</taxon>
        <taxon>Actinopterygii</taxon>
        <taxon>Neopterygii</taxon>
        <taxon>Teleostei</taxon>
        <taxon>Anguilliformes</taxon>
        <taxon>Anguillidae</taxon>
        <taxon>Anguilla</taxon>
    </lineage>
</organism>
<protein>
    <submittedName>
        <fullName evidence="1">Uncharacterized protein</fullName>
    </submittedName>
</protein>
<dbReference type="EMBL" id="GBXM01040929">
    <property type="protein sequence ID" value="JAH67648.1"/>
    <property type="molecule type" value="Transcribed_RNA"/>
</dbReference>
<accession>A0A0E9URP9</accession>